<name>A0A165UHI2_9AGAM</name>
<evidence type="ECO:0000313" key="3">
    <source>
        <dbReference type="EMBL" id="KZT28167.1"/>
    </source>
</evidence>
<dbReference type="Proteomes" id="UP000076761">
    <property type="component" value="Unassembled WGS sequence"/>
</dbReference>
<evidence type="ECO:0000256" key="1">
    <source>
        <dbReference type="SAM" id="Coils"/>
    </source>
</evidence>
<keyword evidence="1" id="KW-0175">Coiled coil</keyword>
<dbReference type="InParanoid" id="A0A165UHI2"/>
<accession>A0A165UHI2</accession>
<gene>
    <name evidence="3" type="ORF">NEOLEDRAFT_1176310</name>
</gene>
<dbReference type="OrthoDB" id="3208947at2759"/>
<keyword evidence="4" id="KW-1185">Reference proteome</keyword>
<proteinExistence type="predicted"/>
<feature type="region of interest" description="Disordered" evidence="2">
    <location>
        <begin position="211"/>
        <end position="231"/>
    </location>
</feature>
<dbReference type="SUPFAM" id="SSF52047">
    <property type="entry name" value="RNI-like"/>
    <property type="match status" value="1"/>
</dbReference>
<evidence type="ECO:0000313" key="4">
    <source>
        <dbReference type="Proteomes" id="UP000076761"/>
    </source>
</evidence>
<reference evidence="3 4" key="1">
    <citation type="journal article" date="2016" name="Mol. Biol. Evol.">
        <title>Comparative Genomics of Early-Diverging Mushroom-Forming Fungi Provides Insights into the Origins of Lignocellulose Decay Capabilities.</title>
        <authorList>
            <person name="Nagy L.G."/>
            <person name="Riley R."/>
            <person name="Tritt A."/>
            <person name="Adam C."/>
            <person name="Daum C."/>
            <person name="Floudas D."/>
            <person name="Sun H."/>
            <person name="Yadav J.S."/>
            <person name="Pangilinan J."/>
            <person name="Larsson K.H."/>
            <person name="Matsuura K."/>
            <person name="Barry K."/>
            <person name="Labutti K."/>
            <person name="Kuo R."/>
            <person name="Ohm R.A."/>
            <person name="Bhattacharya S.S."/>
            <person name="Shirouzu T."/>
            <person name="Yoshinaga Y."/>
            <person name="Martin F.M."/>
            <person name="Grigoriev I.V."/>
            <person name="Hibbett D.S."/>
        </authorList>
    </citation>
    <scope>NUCLEOTIDE SEQUENCE [LARGE SCALE GENOMIC DNA]</scope>
    <source>
        <strain evidence="3 4">HHB14362 ss-1</strain>
    </source>
</reference>
<protein>
    <submittedName>
        <fullName evidence="3">Uncharacterized protein</fullName>
    </submittedName>
</protein>
<dbReference type="AlphaFoldDB" id="A0A165UHI2"/>
<dbReference type="STRING" id="1314782.A0A165UHI2"/>
<dbReference type="EMBL" id="KV425559">
    <property type="protein sequence ID" value="KZT28167.1"/>
    <property type="molecule type" value="Genomic_DNA"/>
</dbReference>
<dbReference type="Gene3D" id="3.80.10.10">
    <property type="entry name" value="Ribonuclease Inhibitor"/>
    <property type="match status" value="1"/>
</dbReference>
<dbReference type="InterPro" id="IPR032675">
    <property type="entry name" value="LRR_dom_sf"/>
</dbReference>
<organism evidence="3 4">
    <name type="scientific">Neolentinus lepideus HHB14362 ss-1</name>
    <dbReference type="NCBI Taxonomy" id="1314782"/>
    <lineage>
        <taxon>Eukaryota</taxon>
        <taxon>Fungi</taxon>
        <taxon>Dikarya</taxon>
        <taxon>Basidiomycota</taxon>
        <taxon>Agaricomycotina</taxon>
        <taxon>Agaricomycetes</taxon>
        <taxon>Gloeophyllales</taxon>
        <taxon>Gloeophyllaceae</taxon>
        <taxon>Neolentinus</taxon>
    </lineage>
</organism>
<feature type="coiled-coil region" evidence="1">
    <location>
        <begin position="15"/>
        <end position="74"/>
    </location>
</feature>
<evidence type="ECO:0000256" key="2">
    <source>
        <dbReference type="SAM" id="MobiDB-lite"/>
    </source>
</evidence>
<sequence length="590" mass="66010">MSTGNTSEPLTDNARDDARRVLVQQETSLEELDARIVAAEEHFRHVVADLRANIEHLERERSNLQLDIAHMKSRLAPIWRLPKELLREIFLTHFQENPCAAWLVASVCRLWRQVALGTPRIWSKIRLVTDETTSPDVLRLWLERSGMTIPLDIEIYIRAIRNVRAPSRSRSSSPIPAWMAPPHAQPVGAITYVHAGPGGHGPIQVFPMPGAIQPGTPGSPPLTPRSSRSGSDEHWGHIAFFYLVQEIKRWERFIFRFDKHFASVGALRSINKNAPMLHEFEVSCAEPGYFTDWNWIASTDLNATVRFPQLKALNLQYVPFNWASPLLRQNLTTLSIRSLPTHLALDRVLGIIAVNPNLEKLALHFSHVLPAVLPLSLTTLLNLKDLSLGGHYLFSTLAEHLITPSLTRLALDIEARDPIEDLIQNLLARSNNPPLTHFSLAYNQSTPYFFTAGSIVSWNFLSDLPFLTSLKVGGAGFEAILMALAVPDEDNHNQWLCPNLTTLGMKGCHSHNDGPAKLVQLVDARNPEGGVGVAHGGVSPARLKKLELLECVPLGQDIVNWLKRRVDKVVWSEPPYDRSSVIQGDDDDDY</sequence>